<keyword evidence="2" id="KW-1133">Transmembrane helix</keyword>
<keyword evidence="2" id="KW-0472">Membrane</keyword>
<keyword evidence="4" id="KW-1185">Reference proteome</keyword>
<gene>
    <name evidence="3" type="ORF">roselon_02809</name>
</gene>
<name>W8S4H6_9RHOB</name>
<evidence type="ECO:0000256" key="1">
    <source>
        <dbReference type="SAM" id="MobiDB-lite"/>
    </source>
</evidence>
<protein>
    <submittedName>
        <fullName evidence="3">Uncharacterized protein</fullName>
    </submittedName>
</protein>
<dbReference type="HOGENOM" id="CLU_2755338_0_0_5"/>
<dbReference type="STRING" id="1294273.roselon_02809"/>
<organism evidence="3 4">
    <name type="scientific">Roseicyclus elongatus DSM 19469</name>
    <dbReference type="NCBI Taxonomy" id="1294273"/>
    <lineage>
        <taxon>Bacteria</taxon>
        <taxon>Pseudomonadati</taxon>
        <taxon>Pseudomonadota</taxon>
        <taxon>Alphaproteobacteria</taxon>
        <taxon>Rhodobacterales</taxon>
        <taxon>Roseobacteraceae</taxon>
        <taxon>Roseicyclus</taxon>
    </lineage>
</organism>
<keyword evidence="2" id="KW-0812">Transmembrane</keyword>
<dbReference type="KEGG" id="red:roselon_02809"/>
<evidence type="ECO:0000256" key="2">
    <source>
        <dbReference type="SAM" id="Phobius"/>
    </source>
</evidence>
<proteinExistence type="predicted"/>
<feature type="transmembrane region" description="Helical" evidence="2">
    <location>
        <begin position="29"/>
        <end position="62"/>
    </location>
</feature>
<evidence type="ECO:0000313" key="3">
    <source>
        <dbReference type="EMBL" id="AHM05107.1"/>
    </source>
</evidence>
<dbReference type="EMBL" id="CP004372">
    <property type="protein sequence ID" value="AHM05107.1"/>
    <property type="molecule type" value="Genomic_DNA"/>
</dbReference>
<sequence length="70" mass="7370">MAQTDTHRPVALSPAAWTRPHPAQRRRRTVAFGLVAAILAIMAFGALKALAPVAIPVIFVSLRDAGDPAA</sequence>
<feature type="region of interest" description="Disordered" evidence="1">
    <location>
        <begin position="1"/>
        <end position="24"/>
    </location>
</feature>
<evidence type="ECO:0000313" key="4">
    <source>
        <dbReference type="Proteomes" id="UP000019593"/>
    </source>
</evidence>
<accession>W8S4H6</accession>
<reference evidence="3 4" key="1">
    <citation type="submission" date="2013-03" db="EMBL/GenBank/DDBJ databases">
        <authorList>
            <person name="Fiebig A."/>
            <person name="Goeker M."/>
            <person name="Klenk H.-P.P."/>
        </authorList>
    </citation>
    <scope>NUCLEOTIDE SEQUENCE [LARGE SCALE GENOMIC DNA]</scope>
    <source>
        <strain evidence="4">DSM 19469</strain>
    </source>
</reference>
<dbReference type="RefSeq" id="WP_156945943.1">
    <property type="nucleotide sequence ID" value="NZ_CP004372.1"/>
</dbReference>
<dbReference type="Proteomes" id="UP000019593">
    <property type="component" value="Chromosome"/>
</dbReference>
<dbReference type="AlphaFoldDB" id="W8S4H6"/>